<accession>A0A222VJK1</accession>
<dbReference type="PANTHER" id="PTHR37981:SF1">
    <property type="entry name" value="SGNH HYDROLASE-TYPE ESTERASE DOMAIN-CONTAINING PROTEIN"/>
    <property type="match status" value="1"/>
</dbReference>
<dbReference type="SUPFAM" id="SSF52266">
    <property type="entry name" value="SGNH hydrolase"/>
    <property type="match status" value="1"/>
</dbReference>
<dbReference type="EMBL" id="FMZE01000003">
    <property type="protein sequence ID" value="SDC74830.1"/>
    <property type="molecule type" value="Genomic_DNA"/>
</dbReference>
<keyword evidence="2" id="KW-0378">Hydrolase</keyword>
<gene>
    <name evidence="2" type="ORF">SAMN05421630_103472</name>
</gene>
<feature type="region of interest" description="Disordered" evidence="1">
    <location>
        <begin position="97"/>
        <end position="118"/>
    </location>
</feature>
<evidence type="ECO:0000313" key="2">
    <source>
        <dbReference type="EMBL" id="SDC74830.1"/>
    </source>
</evidence>
<sequence>MRRRHGLVLIGVLITVTACGTQETERQTGQQAPEAAAPTSPGTSAVRYVALGDSYTSAPGAGKAVGSPAGCGRTEVNYPRLVAESLRATEFTDASCGGATTADLTRPQRTPEGTNPAQIDAVTPETTLVTIGIAGNDVGLVAAAATCTTTDPNATPCRDQLGDRGTTRFDAAIADAADRVGSVLGKVAEKAPKARVVLVGYPAVVPDDGNACWPELPYSPSDVEFLRQGLDQLNGQLSDKAREHGAEFAETTSFTEGHGMCAPAEQRWIEGPRSSTETAPLHPNARGEKAMAEAVLHVIGQV</sequence>
<dbReference type="RefSeq" id="WP_091802041.1">
    <property type="nucleotide sequence ID" value="NZ_CP016353.1"/>
</dbReference>
<name>A0A222VJK1_9PSEU</name>
<dbReference type="Pfam" id="PF13472">
    <property type="entry name" value="Lipase_GDSL_2"/>
    <property type="match status" value="1"/>
</dbReference>
<keyword evidence="3" id="KW-1185">Reference proteome</keyword>
<dbReference type="GO" id="GO:0019433">
    <property type="term" value="P:triglyceride catabolic process"/>
    <property type="evidence" value="ECO:0007669"/>
    <property type="project" value="TreeGrafter"/>
</dbReference>
<dbReference type="CDD" id="cd01823">
    <property type="entry name" value="SEST_like"/>
    <property type="match status" value="1"/>
</dbReference>
<dbReference type="OrthoDB" id="5503950at2"/>
<dbReference type="PANTHER" id="PTHR37981">
    <property type="entry name" value="LIPASE 2"/>
    <property type="match status" value="1"/>
</dbReference>
<dbReference type="InterPro" id="IPR036514">
    <property type="entry name" value="SGNH_hydro_sf"/>
</dbReference>
<dbReference type="KEGG" id="pmad:BAY61_02580"/>
<dbReference type="GO" id="GO:0004806">
    <property type="term" value="F:triacylglycerol lipase activity"/>
    <property type="evidence" value="ECO:0007669"/>
    <property type="project" value="TreeGrafter"/>
</dbReference>
<reference evidence="2 3" key="1">
    <citation type="submission" date="2016-10" db="EMBL/GenBank/DDBJ databases">
        <authorList>
            <person name="de Groot N.N."/>
        </authorList>
    </citation>
    <scope>NUCLEOTIDE SEQUENCE [LARGE SCALE GENOMIC DNA]</scope>
    <source>
        <strain evidence="2 3">CGMCC 4.5506</strain>
    </source>
</reference>
<feature type="compositionally biased region" description="Polar residues" evidence="1">
    <location>
        <begin position="107"/>
        <end position="117"/>
    </location>
</feature>
<evidence type="ECO:0000313" key="3">
    <source>
        <dbReference type="Proteomes" id="UP000199494"/>
    </source>
</evidence>
<proteinExistence type="predicted"/>
<dbReference type="Gene3D" id="3.40.50.1110">
    <property type="entry name" value="SGNH hydrolase"/>
    <property type="match status" value="1"/>
</dbReference>
<dbReference type="STRING" id="530584.SAMN05421630_103472"/>
<protein>
    <submittedName>
        <fullName evidence="2">GDSL-like Lipase/Acylhydrolase family protein</fullName>
    </submittedName>
</protein>
<dbReference type="AlphaFoldDB" id="A0A222VJK1"/>
<feature type="region of interest" description="Disordered" evidence="1">
    <location>
        <begin position="22"/>
        <end position="42"/>
    </location>
</feature>
<organism evidence="2 3">
    <name type="scientific">Prauserella marina</name>
    <dbReference type="NCBI Taxonomy" id="530584"/>
    <lineage>
        <taxon>Bacteria</taxon>
        <taxon>Bacillati</taxon>
        <taxon>Actinomycetota</taxon>
        <taxon>Actinomycetes</taxon>
        <taxon>Pseudonocardiales</taxon>
        <taxon>Pseudonocardiaceae</taxon>
        <taxon>Prauserella</taxon>
    </lineage>
</organism>
<dbReference type="PROSITE" id="PS51257">
    <property type="entry name" value="PROKAR_LIPOPROTEIN"/>
    <property type="match status" value="1"/>
</dbReference>
<dbReference type="InterPro" id="IPR013830">
    <property type="entry name" value="SGNH_hydro"/>
</dbReference>
<dbReference type="Proteomes" id="UP000199494">
    <property type="component" value="Unassembled WGS sequence"/>
</dbReference>
<dbReference type="InterPro" id="IPR037460">
    <property type="entry name" value="SEST-like"/>
</dbReference>
<evidence type="ECO:0000256" key="1">
    <source>
        <dbReference type="SAM" id="MobiDB-lite"/>
    </source>
</evidence>